<protein>
    <submittedName>
        <fullName evidence="1">YjbH domain-containing protein</fullName>
    </submittedName>
</protein>
<dbReference type="Proteomes" id="UP001203036">
    <property type="component" value="Unassembled WGS sequence"/>
</dbReference>
<reference evidence="1" key="1">
    <citation type="submission" date="2022-06" db="EMBL/GenBank/DDBJ databases">
        <title>Lutimaribacter sp. EGI FJ00013, a novel bacterium isolated from a salt lake sediment enrichment.</title>
        <authorList>
            <person name="Gao L."/>
            <person name="Fang B.-Z."/>
            <person name="Li W.-J."/>
        </authorList>
    </citation>
    <scope>NUCLEOTIDE SEQUENCE</scope>
    <source>
        <strain evidence="1">EGI FJ00013</strain>
    </source>
</reference>
<keyword evidence="2" id="KW-1185">Reference proteome</keyword>
<accession>A0ACC6A0L8</accession>
<evidence type="ECO:0000313" key="1">
    <source>
        <dbReference type="EMBL" id="MCM2563896.1"/>
    </source>
</evidence>
<evidence type="ECO:0000313" key="2">
    <source>
        <dbReference type="Proteomes" id="UP001203036"/>
    </source>
</evidence>
<sequence length="728" mass="80370">MAFPFLKATSRADRAAAGGRRWFAVLASLCVAPTALAGDTTEMRPTYGTFGTPSLIDMPTAESAPDAELATTVSNFAGTTRTTLSFQITPRLSGSFRYSAIDGLLVPGYNVDGSYNPLVPLPAGVNPNTYYDRSFDLRFRLVDETRYRPAVAIGLQDFIGTGLYGGEYVVATKSLSPRLRVTAGLGWGRLGSHNSIGSLGNRPVNVIGEGGKPTFDQWFRGDVAPFGGIAWSPTDKLTLKAEYSSDAYTDEVRSGILDRKSSWNFGVDYMVSRNLQLSVYSLYGSEVGASFTFFNDVRKSTVPGGSEKAPLPVRPRTEADMRDLGWTTDPQAPASIRSRLKSGLETAGLTYEGLTLDARTATLRLVNTRYNNEPQALGRAARVMSRILPGSIETFRIVPMVNGMPISAVTFQRSDLERLEHESADELLARTQVTDGYRLSPPAEADAYPKLLWSLGPYYRLSLFDPDQPLRGDFGSRLQATYKLRPNIEISGSLTKKLFGNLDEATRVVPSKLPRVRTDSYQYSKQGDPALEHLTISGFGRPGPNLYSRVTLGYLEKMYGGISGELLWKPTDSRLGLGAELNWVKQRDFNQRFGFRDYDTVTGHLSAYYDFGNGFHGQLDVGRYLAGDKGATIALDREFANGWRVGAYATFTDVPFDDFGEGSFDKGLRITVPVQTLLGQPTRTESTVLVQPLTRDGGARLNLKDRLYPRVRDYHRPDLAREWGRVWR</sequence>
<name>A0ACC6A0L8_9RHOB</name>
<dbReference type="EMBL" id="JAMQGO010000021">
    <property type="protein sequence ID" value="MCM2563896.1"/>
    <property type="molecule type" value="Genomic_DNA"/>
</dbReference>
<gene>
    <name evidence="1" type="ORF">M8744_17240</name>
</gene>
<organism evidence="1 2">
    <name type="scientific">Lutimaribacter degradans</name>
    <dbReference type="NCBI Taxonomy" id="2945989"/>
    <lineage>
        <taxon>Bacteria</taxon>
        <taxon>Pseudomonadati</taxon>
        <taxon>Pseudomonadota</taxon>
        <taxon>Alphaproteobacteria</taxon>
        <taxon>Rhodobacterales</taxon>
        <taxon>Roseobacteraceae</taxon>
        <taxon>Lutimaribacter</taxon>
    </lineage>
</organism>
<proteinExistence type="predicted"/>
<comment type="caution">
    <text evidence="1">The sequence shown here is derived from an EMBL/GenBank/DDBJ whole genome shotgun (WGS) entry which is preliminary data.</text>
</comment>